<dbReference type="InterPro" id="IPR005158">
    <property type="entry name" value="BTAD"/>
</dbReference>
<dbReference type="STRING" id="521095.Apar_1291"/>
<name>C8W8C5_LANP1</name>
<dbReference type="KEGG" id="apv:Apar_1291"/>
<dbReference type="AlphaFoldDB" id="C8W8C5"/>
<evidence type="ECO:0000313" key="2">
    <source>
        <dbReference type="EMBL" id="ACV51715.1"/>
    </source>
</evidence>
<dbReference type="InterPro" id="IPR011990">
    <property type="entry name" value="TPR-like_helical_dom_sf"/>
</dbReference>
<dbReference type="Gene3D" id="1.10.10.10">
    <property type="entry name" value="Winged helix-like DNA-binding domain superfamily/Winged helix DNA-binding domain"/>
    <property type="match status" value="1"/>
</dbReference>
<sequence>MESENREVVGAESLLGGSSRHVMGDYSRIVPPQHFFRTMEKTKRPLALCAEPCMGKTMFLRELADYAQSNGWNVYEISLSSLSAKEASQILSKKSTSICNVKNTKALKRLVIIDDFPPSDEYFVARQVKSIARLRMAGCLVAFSLPPEARQLIDEVPSVYVLGKNELLTFMPGIDNSEQSILNNMRLTRGIPTLVYSLPVTFCEHGDTNVPITYQTSLACVASYMLRSSLGIEELRLRLGMMLIGVGSFDDLSRICGQADLEYLAKIEQDAPFFGVHVETKRFSCLHVTCFDVLNFNKQELVALASKHEKLILKAIALLIDREDFSKAAFVSSLVREEITWEIVLSHAAEFVDAGYIELVDNALTATHSDCTLENSSKKAAKRMVDALSNTKNPIIAKDAETTFENLTSFNGFLKQTAYMTLLKLLLQKPMSPLKEDPELSQLEKKIALHKRAVDLGMQGNFKYALQLLLLEQQYEKTSSITSSIQTADIELLYVLLGVYQKEFDSRSLSALSFLQEGEAGALKGSVGLLKCARYLFEKSSSVGNLYDTEQLISQSELQGNRVIQVPALLIGAFLSLRSRAYPKAQLQARRAVMLSREWNSIYVAQVGKIIEDIAGFFLGVKPTEKSLQAITHPSLKAVCRTIYKALFKSVKGHSPVWLDVVEYGVPENAMWLIRALLSDESEFQQCLEQEVPEEWLHYLRSNEGKRDVTKWRNSQQGATVSITGNPEVKNLHVERTKNAHPGVYIALLGRFSLSVQGEEIAGRKIAYRSAKALLVYLALAHNHMSFRSQIAQQIWPEADQGHWQERLYQATRVIRKEVQEIQKDCEPLEASRIEKTLGFNSQQVTVDIDIFTQLAKSVASSNSDEDIVHLAKQVEKFYQGDLYLPEDECFRFADPIRIALRDQYIDTMVIASAAALRITHYTLAVHFAELAYLVDDMREDTLMALIQALRKCGRAQDAQHYYDLYVQKYVMKRRKMPSKQLRMIAGAEKGKESIETSGGEITKLGFYDAM</sequence>
<evidence type="ECO:0000259" key="1">
    <source>
        <dbReference type="Pfam" id="PF03704"/>
    </source>
</evidence>
<dbReference type="PANTHER" id="PTHR35807">
    <property type="entry name" value="TRANSCRIPTIONAL REGULATOR REDD-RELATED"/>
    <property type="match status" value="1"/>
</dbReference>
<feature type="domain" description="Bacterial transcriptional activator" evidence="1">
    <location>
        <begin position="847"/>
        <end position="967"/>
    </location>
</feature>
<keyword evidence="3" id="KW-1185">Reference proteome</keyword>
<dbReference type="HOGENOM" id="CLU_297666_0_0_11"/>
<protein>
    <submittedName>
        <fullName evidence="2">Transcriptional regulator, SARP family</fullName>
    </submittedName>
</protein>
<organism evidence="2 3">
    <name type="scientific">Lancefieldella parvula (strain ATCC 33793 / DSM 20469 / CCUG 32760 / JCM 10300 / KCTC 3663 / VPI 0546 / 1246)</name>
    <name type="common">Atopobium parvulum</name>
    <dbReference type="NCBI Taxonomy" id="521095"/>
    <lineage>
        <taxon>Bacteria</taxon>
        <taxon>Bacillati</taxon>
        <taxon>Actinomycetota</taxon>
        <taxon>Coriobacteriia</taxon>
        <taxon>Coriobacteriales</taxon>
        <taxon>Atopobiaceae</taxon>
        <taxon>Lancefieldella</taxon>
    </lineage>
</organism>
<dbReference type="InterPro" id="IPR036388">
    <property type="entry name" value="WH-like_DNA-bd_sf"/>
</dbReference>
<dbReference type="eggNOG" id="COG3629">
    <property type="taxonomic scope" value="Bacteria"/>
</dbReference>
<gene>
    <name evidence="2" type="ordered locus">Apar_1291</name>
</gene>
<accession>C8W8C5</accession>
<reference evidence="2 3" key="1">
    <citation type="journal article" date="2009" name="Stand. Genomic Sci.">
        <title>Complete genome sequence of Atopobium parvulum type strain (IPP 1246).</title>
        <authorList>
            <person name="Copeland A."/>
            <person name="Sikorski J."/>
            <person name="Lapidus A."/>
            <person name="Nolan M."/>
            <person name="Del Rio T.G."/>
            <person name="Lucas S."/>
            <person name="Chen F."/>
            <person name="Tice H."/>
            <person name="Pitluck S."/>
            <person name="Cheng J.F."/>
            <person name="Pukall R."/>
            <person name="Chertkov O."/>
            <person name="Brettin T."/>
            <person name="Han C."/>
            <person name="Detter J.C."/>
            <person name="Kuske C."/>
            <person name="Bruce D."/>
            <person name="Goodwin L."/>
            <person name="Ivanova N."/>
            <person name="Mavromatis K."/>
            <person name="Mikhailova N."/>
            <person name="Chen A."/>
            <person name="Palaniappan K."/>
            <person name="Chain P."/>
            <person name="Rohde M."/>
            <person name="Goker M."/>
            <person name="Bristow J."/>
            <person name="Eisen J.A."/>
            <person name="Markowitz V."/>
            <person name="Hugenholtz P."/>
            <person name="Kyrpides N.C."/>
            <person name="Klenk H.P."/>
            <person name="Detter J.C."/>
        </authorList>
    </citation>
    <scope>NUCLEOTIDE SEQUENCE [LARGE SCALE GENOMIC DNA]</scope>
    <source>
        <strain evidence="3">ATCC 33793 / DSM 20469 / CCUG 32760 / JCM 10300 / KCTC 3663 / VPI 0546 / 1246</strain>
    </source>
</reference>
<evidence type="ECO:0000313" key="3">
    <source>
        <dbReference type="Proteomes" id="UP000000960"/>
    </source>
</evidence>
<dbReference type="SUPFAM" id="SSF48452">
    <property type="entry name" value="TPR-like"/>
    <property type="match status" value="1"/>
</dbReference>
<dbReference type="InterPro" id="IPR051677">
    <property type="entry name" value="AfsR-DnrI-RedD_regulator"/>
</dbReference>
<dbReference type="Gene3D" id="1.25.40.10">
    <property type="entry name" value="Tetratricopeptide repeat domain"/>
    <property type="match status" value="1"/>
</dbReference>
<dbReference type="Pfam" id="PF03704">
    <property type="entry name" value="BTAD"/>
    <property type="match status" value="1"/>
</dbReference>
<dbReference type="Proteomes" id="UP000000960">
    <property type="component" value="Chromosome"/>
</dbReference>
<dbReference type="EMBL" id="CP001721">
    <property type="protein sequence ID" value="ACV51715.1"/>
    <property type="molecule type" value="Genomic_DNA"/>
</dbReference>
<proteinExistence type="predicted"/>